<feature type="chain" id="PRO_5045847825" description="Lipoprotein" evidence="1">
    <location>
        <begin position="28"/>
        <end position="311"/>
    </location>
</feature>
<proteinExistence type="predicted"/>
<feature type="signal peptide" evidence="1">
    <location>
        <begin position="1"/>
        <end position="27"/>
    </location>
</feature>
<evidence type="ECO:0000313" key="3">
    <source>
        <dbReference type="Proteomes" id="UP001589585"/>
    </source>
</evidence>
<keyword evidence="3" id="KW-1185">Reference proteome</keyword>
<sequence length="311" mass="36095">MILNITNKTNIFTLVFLALISSCLSQTQNQYTIVNVASVYTESVINNDSVSSIDKIKSVENVVAVFSKKKDTVTTYVYDSEHYQGSIGIRKFTSIKTNKNNRFFISEFFRDTVKVSFEEASRIGVNKDIYTVSKPYYSFLKEKILKEGSILHFVSLIKDGYGDYCALFSPLIDYRWTKTRTDVAYKILQVLVTNEDFQSSDGRLNTWKIVYKNDAAKGKYFEKCFLEENKKYKVYKTEYDNERFHVSTTVFSNTKTLLDSVSASWESYGQNMEKYQIDYQKKQTKLDLLKTHENPKNLNEIIKILGEIKTD</sequence>
<dbReference type="RefSeq" id="WP_379861459.1">
    <property type="nucleotide sequence ID" value="NZ_JBHMFC010000066.1"/>
</dbReference>
<keyword evidence="1" id="KW-0732">Signal</keyword>
<gene>
    <name evidence="2" type="ORF">ACFFU9_10840</name>
</gene>
<name>A0ABV5FCR1_9FLAO</name>
<evidence type="ECO:0000256" key="1">
    <source>
        <dbReference type="SAM" id="SignalP"/>
    </source>
</evidence>
<protein>
    <recommendedName>
        <fullName evidence="4">Lipoprotein</fullName>
    </recommendedName>
</protein>
<evidence type="ECO:0008006" key="4">
    <source>
        <dbReference type="Google" id="ProtNLM"/>
    </source>
</evidence>
<evidence type="ECO:0000313" key="2">
    <source>
        <dbReference type="EMBL" id="MFB9057235.1"/>
    </source>
</evidence>
<organism evidence="2 3">
    <name type="scientific">Mariniflexile ostreae</name>
    <dbReference type="NCBI Taxonomy" id="1520892"/>
    <lineage>
        <taxon>Bacteria</taxon>
        <taxon>Pseudomonadati</taxon>
        <taxon>Bacteroidota</taxon>
        <taxon>Flavobacteriia</taxon>
        <taxon>Flavobacteriales</taxon>
        <taxon>Flavobacteriaceae</taxon>
        <taxon>Mariniflexile</taxon>
    </lineage>
</organism>
<dbReference type="EMBL" id="JBHMFC010000066">
    <property type="protein sequence ID" value="MFB9057235.1"/>
    <property type="molecule type" value="Genomic_DNA"/>
</dbReference>
<dbReference type="Proteomes" id="UP001589585">
    <property type="component" value="Unassembled WGS sequence"/>
</dbReference>
<comment type="caution">
    <text evidence="2">The sequence shown here is derived from an EMBL/GenBank/DDBJ whole genome shotgun (WGS) entry which is preliminary data.</text>
</comment>
<accession>A0ABV5FCR1</accession>
<reference evidence="2 3" key="1">
    <citation type="submission" date="2024-09" db="EMBL/GenBank/DDBJ databases">
        <authorList>
            <person name="Sun Q."/>
            <person name="Mori K."/>
        </authorList>
    </citation>
    <scope>NUCLEOTIDE SEQUENCE [LARGE SCALE GENOMIC DNA]</scope>
    <source>
        <strain evidence="2 3">CECT 8622</strain>
    </source>
</reference>